<accession>A0A812IQD6</accession>
<keyword evidence="2" id="KW-1185">Reference proteome</keyword>
<evidence type="ECO:0000313" key="2">
    <source>
        <dbReference type="Proteomes" id="UP000601435"/>
    </source>
</evidence>
<organism evidence="1 2">
    <name type="scientific">Symbiodinium necroappetens</name>
    <dbReference type="NCBI Taxonomy" id="1628268"/>
    <lineage>
        <taxon>Eukaryota</taxon>
        <taxon>Sar</taxon>
        <taxon>Alveolata</taxon>
        <taxon>Dinophyceae</taxon>
        <taxon>Suessiales</taxon>
        <taxon>Symbiodiniaceae</taxon>
        <taxon>Symbiodinium</taxon>
    </lineage>
</organism>
<dbReference type="Proteomes" id="UP000601435">
    <property type="component" value="Unassembled WGS sequence"/>
</dbReference>
<dbReference type="EMBL" id="CAJNJA010003382">
    <property type="protein sequence ID" value="CAE7174244.1"/>
    <property type="molecule type" value="Genomic_DNA"/>
</dbReference>
<protein>
    <submittedName>
        <fullName evidence="1">Uncharacterized protein</fullName>
    </submittedName>
</protein>
<comment type="caution">
    <text evidence="1">The sequence shown here is derived from an EMBL/GenBank/DDBJ whole genome shotgun (WGS) entry which is preliminary data.</text>
</comment>
<evidence type="ECO:0000313" key="1">
    <source>
        <dbReference type="EMBL" id="CAE7174244.1"/>
    </source>
</evidence>
<proteinExistence type="predicted"/>
<name>A0A812IQD6_9DINO</name>
<sequence>MSASPRLCSPRLRSVSPVLDVAAKRLFSASADDRCLRNLTLKNDKAEDDPRARAVVQSRFASHRLSQCRGKLATVAGHLTAASKVGTPCRVEVARLLQELAWLLADYVSLPSPRSPRSPRSARRDGSFRDVAGSVWLEKAHQSARAWALAWVYLSTLLRPCSRCRSRDA</sequence>
<reference evidence="1" key="1">
    <citation type="submission" date="2021-02" db="EMBL/GenBank/DDBJ databases">
        <authorList>
            <person name="Dougan E. K."/>
            <person name="Rhodes N."/>
            <person name="Thang M."/>
            <person name="Chan C."/>
        </authorList>
    </citation>
    <scope>NUCLEOTIDE SEQUENCE</scope>
</reference>
<dbReference type="OrthoDB" id="422038at2759"/>
<dbReference type="AlphaFoldDB" id="A0A812IQD6"/>
<gene>
    <name evidence="1" type="ORF">SNEC2469_LOCUS566</name>
</gene>